<dbReference type="EMBL" id="CACRXK020005422">
    <property type="protein sequence ID" value="CAB4006141.1"/>
    <property type="molecule type" value="Genomic_DNA"/>
</dbReference>
<protein>
    <submittedName>
        <fullName evidence="1">Uncharacterized protein</fullName>
    </submittedName>
</protein>
<proteinExistence type="predicted"/>
<organism evidence="1 2">
    <name type="scientific">Paramuricea clavata</name>
    <name type="common">Red gorgonian</name>
    <name type="synonym">Violescent sea-whip</name>
    <dbReference type="NCBI Taxonomy" id="317549"/>
    <lineage>
        <taxon>Eukaryota</taxon>
        <taxon>Metazoa</taxon>
        <taxon>Cnidaria</taxon>
        <taxon>Anthozoa</taxon>
        <taxon>Octocorallia</taxon>
        <taxon>Malacalcyonacea</taxon>
        <taxon>Plexauridae</taxon>
        <taxon>Paramuricea</taxon>
    </lineage>
</organism>
<evidence type="ECO:0000313" key="1">
    <source>
        <dbReference type="EMBL" id="CAB4006141.1"/>
    </source>
</evidence>
<evidence type="ECO:0000313" key="2">
    <source>
        <dbReference type="Proteomes" id="UP001152795"/>
    </source>
</evidence>
<name>A0A6S7IJH3_PARCT</name>
<comment type="caution">
    <text evidence="1">The sequence shown here is derived from an EMBL/GenBank/DDBJ whole genome shotgun (WGS) entry which is preliminary data.</text>
</comment>
<dbReference type="AlphaFoldDB" id="A0A6S7IJH3"/>
<accession>A0A6S7IJH3</accession>
<dbReference type="Proteomes" id="UP001152795">
    <property type="component" value="Unassembled WGS sequence"/>
</dbReference>
<gene>
    <name evidence="1" type="ORF">PACLA_8A042064</name>
</gene>
<keyword evidence="2" id="KW-1185">Reference proteome</keyword>
<reference evidence="1" key="1">
    <citation type="submission" date="2020-04" db="EMBL/GenBank/DDBJ databases">
        <authorList>
            <person name="Alioto T."/>
            <person name="Alioto T."/>
            <person name="Gomez Garrido J."/>
        </authorList>
    </citation>
    <scope>NUCLEOTIDE SEQUENCE</scope>
    <source>
        <strain evidence="1">A484AB</strain>
    </source>
</reference>
<sequence length="62" mass="7284">MIIKKSSLVELYIMPSTNKCSIRINDNLVYAFLSWHFKNILKAEVSDHHGKTRIKLLELLLR</sequence>